<dbReference type="EMBL" id="CP032125">
    <property type="protein sequence ID" value="AXX96892.1"/>
    <property type="molecule type" value="Genomic_DNA"/>
</dbReference>
<sequence length="245" mass="28027">MITQVTAKAQGAPKEPFCAKGEKYYPEGLIGKIGSHFFRICTQGFAYPPLMNRPNLTINSEQRLDAYAVENFPDIHETFGRIRNHYGFLEALPGLRQNPSEKVGQIELGGFTYQVFVPSINLSRLTVPVSKENMPREFDLVFPGSDARDIPEHILTCVKGDPMNAPEKGYHCFLYIRYTPSEILFITKQIIHIPRGEPSYLINTRPFDFDRLAFLAQQLRNAYRHIEITDQLNELKDVPIIQLPE</sequence>
<dbReference type="Proteomes" id="UP000261704">
    <property type="component" value="Chromosome"/>
</dbReference>
<name>A0A347UDG4_9RHOB</name>
<evidence type="ECO:0000313" key="1">
    <source>
        <dbReference type="EMBL" id="AXX96892.1"/>
    </source>
</evidence>
<proteinExistence type="predicted"/>
<organism evidence="1 2">
    <name type="scientific">Profundibacter amoris</name>
    <dbReference type="NCBI Taxonomy" id="2171755"/>
    <lineage>
        <taxon>Bacteria</taxon>
        <taxon>Pseudomonadati</taxon>
        <taxon>Pseudomonadota</taxon>
        <taxon>Alphaproteobacteria</taxon>
        <taxon>Rhodobacterales</taxon>
        <taxon>Paracoccaceae</taxon>
        <taxon>Profundibacter</taxon>
    </lineage>
</organism>
<reference evidence="1 2" key="1">
    <citation type="submission" date="2018-09" db="EMBL/GenBank/DDBJ databases">
        <title>Profundibacter amoris BAR1 gen. nov., sp. nov., a new member of the Roseobacter clade isolated at Lokis Castle Vent Field on the Arctic Mid-Oceanic Ridge.</title>
        <authorList>
            <person name="Le Moine Bauer S."/>
            <person name="Sjoeberg A.G."/>
            <person name="L'Haridon S."/>
            <person name="Stokke R."/>
            <person name="Roalkvam I."/>
            <person name="Steen I.H."/>
            <person name="Dahle H."/>
        </authorList>
    </citation>
    <scope>NUCLEOTIDE SEQUENCE [LARGE SCALE GENOMIC DNA]</scope>
    <source>
        <strain evidence="1 2">BAR1</strain>
    </source>
</reference>
<evidence type="ECO:0000313" key="2">
    <source>
        <dbReference type="Proteomes" id="UP000261704"/>
    </source>
</evidence>
<dbReference type="KEGG" id="pamo:BAR1_02490"/>
<protein>
    <submittedName>
        <fullName evidence="1">Uncharacterized protein</fullName>
    </submittedName>
</protein>
<accession>A0A347UDG4</accession>
<dbReference type="AlphaFoldDB" id="A0A347UDG4"/>
<gene>
    <name evidence="1" type="ORF">BAR1_02490</name>
</gene>
<keyword evidence="2" id="KW-1185">Reference proteome</keyword>